<keyword evidence="2 5" id="KW-0547">Nucleotide-binding</keyword>
<accession>A0A4Z0BAV6</accession>
<dbReference type="RefSeq" id="WP_135251759.1">
    <property type="nucleotide sequence ID" value="NZ_SMLK01000014.1"/>
</dbReference>
<name>A0A4Z0BAV6_9BURK</name>
<evidence type="ECO:0000256" key="2">
    <source>
        <dbReference type="ARBA" id="ARBA00022741"/>
    </source>
</evidence>
<dbReference type="InterPro" id="IPR000719">
    <property type="entry name" value="Prot_kinase_dom"/>
</dbReference>
<feature type="domain" description="Protein kinase" evidence="6">
    <location>
        <begin position="13"/>
        <end position="256"/>
    </location>
</feature>
<comment type="caution">
    <text evidence="7">The sequence shown here is derived from an EMBL/GenBank/DDBJ whole genome shotgun (WGS) entry which is preliminary data.</text>
</comment>
<keyword evidence="3 7" id="KW-0418">Kinase</keyword>
<organism evidence="7 8">
    <name type="scientific">Ramlibacter humi</name>
    <dbReference type="NCBI Taxonomy" id="2530451"/>
    <lineage>
        <taxon>Bacteria</taxon>
        <taxon>Pseudomonadati</taxon>
        <taxon>Pseudomonadota</taxon>
        <taxon>Betaproteobacteria</taxon>
        <taxon>Burkholderiales</taxon>
        <taxon>Comamonadaceae</taxon>
        <taxon>Ramlibacter</taxon>
    </lineage>
</organism>
<reference evidence="7 8" key="1">
    <citation type="submission" date="2019-03" db="EMBL/GenBank/DDBJ databases">
        <title>Ramlibacter sp. 18x22-1, whole genome shotgun sequence.</title>
        <authorList>
            <person name="Zhang X."/>
            <person name="Feng G."/>
            <person name="Zhu H."/>
        </authorList>
    </citation>
    <scope>NUCLEOTIDE SEQUENCE [LARGE SCALE GENOMIC DNA]</scope>
    <source>
        <strain evidence="7 8">18x22-1</strain>
    </source>
</reference>
<dbReference type="Gene3D" id="1.10.510.10">
    <property type="entry name" value="Transferase(Phosphotransferase) domain 1"/>
    <property type="match status" value="1"/>
</dbReference>
<keyword evidence="4 5" id="KW-0067">ATP-binding</keyword>
<evidence type="ECO:0000256" key="5">
    <source>
        <dbReference type="PROSITE-ProRule" id="PRU10141"/>
    </source>
</evidence>
<evidence type="ECO:0000256" key="3">
    <source>
        <dbReference type="ARBA" id="ARBA00022777"/>
    </source>
</evidence>
<dbReference type="AlphaFoldDB" id="A0A4Z0BAV6"/>
<dbReference type="SUPFAM" id="SSF56112">
    <property type="entry name" value="Protein kinase-like (PK-like)"/>
    <property type="match status" value="1"/>
</dbReference>
<dbReference type="SMART" id="SM00220">
    <property type="entry name" value="S_TKc"/>
    <property type="match status" value="1"/>
</dbReference>
<keyword evidence="1" id="KW-0808">Transferase</keyword>
<gene>
    <name evidence="7" type="ORF">EZ216_20990</name>
</gene>
<dbReference type="Proteomes" id="UP000297839">
    <property type="component" value="Unassembled WGS sequence"/>
</dbReference>
<dbReference type="Pfam" id="PF00069">
    <property type="entry name" value="Pkinase"/>
    <property type="match status" value="1"/>
</dbReference>
<keyword evidence="7" id="KW-0723">Serine/threonine-protein kinase</keyword>
<dbReference type="PROSITE" id="PS50011">
    <property type="entry name" value="PROTEIN_KINASE_DOM"/>
    <property type="match status" value="1"/>
</dbReference>
<keyword evidence="8" id="KW-1185">Reference proteome</keyword>
<dbReference type="PANTHER" id="PTHR43289">
    <property type="entry name" value="MITOGEN-ACTIVATED PROTEIN KINASE KINASE KINASE 20-RELATED"/>
    <property type="match status" value="1"/>
</dbReference>
<protein>
    <submittedName>
        <fullName evidence="7">Serine/threonine protein kinase</fullName>
    </submittedName>
</protein>
<evidence type="ECO:0000256" key="4">
    <source>
        <dbReference type="ARBA" id="ARBA00022840"/>
    </source>
</evidence>
<dbReference type="PROSITE" id="PS00107">
    <property type="entry name" value="PROTEIN_KINASE_ATP"/>
    <property type="match status" value="1"/>
</dbReference>
<evidence type="ECO:0000313" key="8">
    <source>
        <dbReference type="Proteomes" id="UP000297839"/>
    </source>
</evidence>
<evidence type="ECO:0000313" key="7">
    <source>
        <dbReference type="EMBL" id="TFY96185.1"/>
    </source>
</evidence>
<dbReference type="OrthoDB" id="9801841at2"/>
<dbReference type="InterPro" id="IPR017441">
    <property type="entry name" value="Protein_kinase_ATP_BS"/>
</dbReference>
<feature type="binding site" evidence="5">
    <location>
        <position position="42"/>
    </location>
    <ligand>
        <name>ATP</name>
        <dbReference type="ChEBI" id="CHEBI:30616"/>
    </ligand>
</feature>
<evidence type="ECO:0000256" key="1">
    <source>
        <dbReference type="ARBA" id="ARBA00022679"/>
    </source>
</evidence>
<dbReference type="CDD" id="cd14014">
    <property type="entry name" value="STKc_PknB_like"/>
    <property type="match status" value="1"/>
</dbReference>
<evidence type="ECO:0000259" key="6">
    <source>
        <dbReference type="PROSITE" id="PS50011"/>
    </source>
</evidence>
<dbReference type="PANTHER" id="PTHR43289:SF6">
    <property type="entry name" value="SERINE_THREONINE-PROTEIN KINASE NEKL-3"/>
    <property type="match status" value="1"/>
</dbReference>
<proteinExistence type="predicted"/>
<dbReference type="EMBL" id="SMLK01000014">
    <property type="protein sequence ID" value="TFY96185.1"/>
    <property type="molecule type" value="Genomic_DNA"/>
</dbReference>
<dbReference type="InterPro" id="IPR011009">
    <property type="entry name" value="Kinase-like_dom_sf"/>
</dbReference>
<dbReference type="GO" id="GO:0004674">
    <property type="term" value="F:protein serine/threonine kinase activity"/>
    <property type="evidence" value="ECO:0007669"/>
    <property type="project" value="UniProtKB-KW"/>
</dbReference>
<sequence>MTTLDLATRIGPYRAGQVLGRGRHATVYYARREETGEGVAVKLAAQADLEREHRLLTACAHPNVVRVRAHGHGPRGQWLAMEWAEGGPLSLQTGAPVRTPFVHAWLQDAAMALAHLHRLGWVHRDVKSANLLLRSDGRVVLADFGEAAPAGLTMPVPPNTVVGSPRYAAPEQSQGAAPTPAADVYGLGVVLYEWLTGRPPFTAETTAEALAQHLCAPVPRLDAALAHWQPLLDRMLAKDPTRRLPDGQAVLSRKPS</sequence>
<dbReference type="GO" id="GO:0005524">
    <property type="term" value="F:ATP binding"/>
    <property type="evidence" value="ECO:0007669"/>
    <property type="project" value="UniProtKB-UniRule"/>
</dbReference>